<feature type="non-terminal residue" evidence="2">
    <location>
        <position position="1"/>
    </location>
</feature>
<name>X6MQR6_RETFI</name>
<reference evidence="2 3" key="1">
    <citation type="journal article" date="2013" name="Curr. Biol.">
        <title>The Genome of the Foraminiferan Reticulomyxa filosa.</title>
        <authorList>
            <person name="Glockner G."/>
            <person name="Hulsmann N."/>
            <person name="Schleicher M."/>
            <person name="Noegel A.A."/>
            <person name="Eichinger L."/>
            <person name="Gallinger C."/>
            <person name="Pawlowski J."/>
            <person name="Sierra R."/>
            <person name="Euteneuer U."/>
            <person name="Pillet L."/>
            <person name="Moustafa A."/>
            <person name="Platzer M."/>
            <person name="Groth M."/>
            <person name="Szafranski K."/>
            <person name="Schliwa M."/>
        </authorList>
    </citation>
    <scope>NUCLEOTIDE SEQUENCE [LARGE SCALE GENOMIC DNA]</scope>
</reference>
<dbReference type="Proteomes" id="UP000023152">
    <property type="component" value="Unassembled WGS sequence"/>
</dbReference>
<evidence type="ECO:0000256" key="1">
    <source>
        <dbReference type="SAM" id="Phobius"/>
    </source>
</evidence>
<keyword evidence="1" id="KW-0472">Membrane</keyword>
<proteinExistence type="predicted"/>
<feature type="transmembrane region" description="Helical" evidence="1">
    <location>
        <begin position="61"/>
        <end position="80"/>
    </location>
</feature>
<keyword evidence="1" id="KW-1133">Transmembrane helix</keyword>
<sequence>FFFFFGWGRKNRVEITLDLDFKTYNNEEMHQMIAQELSEKALKGALAPQHIAVIDTREGSIIMIVAFSLSAFLLVSYPIYKLISFCIKSRQTKDGQVREWKIHDEVVVREKLPGKIVAVHERVGVQYCYFSQAKTLCIRPTEIQVQFYFKKFYWIRDTENFYGTDPSVQLKEPGVEFSGDVDGITIKFFKAMVPKLFRV</sequence>
<evidence type="ECO:0000313" key="2">
    <source>
        <dbReference type="EMBL" id="ETO16343.1"/>
    </source>
</evidence>
<protein>
    <submittedName>
        <fullName evidence="2">Uncharacterized protein</fullName>
    </submittedName>
</protein>
<evidence type="ECO:0000313" key="3">
    <source>
        <dbReference type="Proteomes" id="UP000023152"/>
    </source>
</evidence>
<organism evidence="2 3">
    <name type="scientific">Reticulomyxa filosa</name>
    <dbReference type="NCBI Taxonomy" id="46433"/>
    <lineage>
        <taxon>Eukaryota</taxon>
        <taxon>Sar</taxon>
        <taxon>Rhizaria</taxon>
        <taxon>Retaria</taxon>
        <taxon>Foraminifera</taxon>
        <taxon>Monothalamids</taxon>
        <taxon>Reticulomyxidae</taxon>
        <taxon>Reticulomyxa</taxon>
    </lineage>
</organism>
<gene>
    <name evidence="2" type="ORF">RFI_21009</name>
</gene>
<keyword evidence="1" id="KW-0812">Transmembrane</keyword>
<comment type="caution">
    <text evidence="2">The sequence shown here is derived from an EMBL/GenBank/DDBJ whole genome shotgun (WGS) entry which is preliminary data.</text>
</comment>
<dbReference type="AlphaFoldDB" id="X6MQR6"/>
<keyword evidence="3" id="KW-1185">Reference proteome</keyword>
<accession>X6MQR6</accession>
<dbReference type="EMBL" id="ASPP01018347">
    <property type="protein sequence ID" value="ETO16343.1"/>
    <property type="molecule type" value="Genomic_DNA"/>
</dbReference>